<dbReference type="STRING" id="516051.VC82_636"/>
<dbReference type="AlphaFoldDB" id="A0A0D5YQY8"/>
<evidence type="ECO:0000313" key="2">
    <source>
        <dbReference type="EMBL" id="AKA34303.1"/>
    </source>
</evidence>
<keyword evidence="1" id="KW-0472">Membrane</keyword>
<sequence>MSEFFKSELKDRFLEYAADRDDYFEVQLLYDEFLRPHYSLAYAQKLIDEILEYDHRLLEVMSGNGAKVFMVASTPETVDFLEEGGFTDLYIREEEKWDTFFEHLSNNRKLTQEEIAILDDSKKATLKKEKRLLFLLIFAVAFSFLFALFSILKDSFSKEEYITRQELEERLQALQSNDEKEILIEEVKAENGDDSISVDNIAVGNTE</sequence>
<keyword evidence="1" id="KW-0812">Transmembrane</keyword>
<reference evidence="2 3" key="1">
    <citation type="submission" date="2015-03" db="EMBL/GenBank/DDBJ databases">
        <title>Complete genome sequence of Muricauda lutaonensis CC-HSB-11T, isolated from a coastal hot spring.</title>
        <authorList>
            <person name="Kim K.M."/>
        </authorList>
    </citation>
    <scope>NUCLEOTIDE SEQUENCE [LARGE SCALE GENOMIC DNA]</scope>
    <source>
        <strain evidence="2 3">CC-HSB-11</strain>
    </source>
</reference>
<dbReference type="RefSeq" id="WP_045801079.1">
    <property type="nucleotide sequence ID" value="NZ_CP011071.1"/>
</dbReference>
<accession>A0A0D5YQY8</accession>
<dbReference type="KEGG" id="mlt:VC82_636"/>
<evidence type="ECO:0000256" key="1">
    <source>
        <dbReference type="SAM" id="Phobius"/>
    </source>
</evidence>
<feature type="transmembrane region" description="Helical" evidence="1">
    <location>
        <begin position="132"/>
        <end position="152"/>
    </location>
</feature>
<dbReference type="HOGENOM" id="CLU_1364944_0_0_10"/>
<keyword evidence="1" id="KW-1133">Transmembrane helix</keyword>
<dbReference type="Proteomes" id="UP000032726">
    <property type="component" value="Chromosome"/>
</dbReference>
<dbReference type="EMBL" id="CP011071">
    <property type="protein sequence ID" value="AKA34303.1"/>
    <property type="molecule type" value="Genomic_DNA"/>
</dbReference>
<name>A0A0D5YQY8_9FLAO</name>
<evidence type="ECO:0000313" key="3">
    <source>
        <dbReference type="Proteomes" id="UP000032726"/>
    </source>
</evidence>
<gene>
    <name evidence="2" type="ORF">VC82_636</name>
</gene>
<organism evidence="2 3">
    <name type="scientific">Flagellimonas lutaonensis</name>
    <dbReference type="NCBI Taxonomy" id="516051"/>
    <lineage>
        <taxon>Bacteria</taxon>
        <taxon>Pseudomonadati</taxon>
        <taxon>Bacteroidota</taxon>
        <taxon>Flavobacteriia</taxon>
        <taxon>Flavobacteriales</taxon>
        <taxon>Flavobacteriaceae</taxon>
        <taxon>Flagellimonas</taxon>
    </lineage>
</organism>
<protein>
    <submittedName>
        <fullName evidence="2">Uncharacterized protein</fullName>
    </submittedName>
</protein>
<dbReference type="OrthoDB" id="1450043at2"/>
<proteinExistence type="predicted"/>
<keyword evidence="3" id="KW-1185">Reference proteome</keyword>